<evidence type="ECO:0000313" key="2">
    <source>
        <dbReference type="Proteomes" id="UP001214629"/>
    </source>
</evidence>
<dbReference type="Proteomes" id="UP001214629">
    <property type="component" value="Chromosome"/>
</dbReference>
<dbReference type="EMBL" id="CP096246">
    <property type="protein sequence ID" value="WFG95807.1"/>
    <property type="molecule type" value="Genomic_DNA"/>
</dbReference>
<organism evidence="1 2">
    <name type="scientific">Spiroplasma citri</name>
    <dbReference type="NCBI Taxonomy" id="2133"/>
    <lineage>
        <taxon>Bacteria</taxon>
        <taxon>Bacillati</taxon>
        <taxon>Mycoplasmatota</taxon>
        <taxon>Mollicutes</taxon>
        <taxon>Entomoplasmatales</taxon>
        <taxon>Spiroplasmataceae</taxon>
        <taxon>Spiroplasma</taxon>
    </lineage>
</organism>
<dbReference type="GeneID" id="79946472"/>
<gene>
    <name evidence="1" type="ORF">M0C40_06810</name>
</gene>
<accession>A0AAX3SWW9</accession>
<proteinExistence type="predicted"/>
<dbReference type="PROSITE" id="PS51257">
    <property type="entry name" value="PROKAR_LIPOPROTEIN"/>
    <property type="match status" value="1"/>
</dbReference>
<dbReference type="NCBIfam" id="NF038029">
    <property type="entry name" value="LP_plasma"/>
    <property type="match status" value="1"/>
</dbReference>
<dbReference type="RefSeq" id="WP_237237862.1">
    <property type="nucleotide sequence ID" value="NZ_CP013197.1"/>
</dbReference>
<sequence>MKKLLAMLGVANFSVVSVSSVISCKNAWNNNQLSIEYWTR</sequence>
<evidence type="ECO:0000313" key="1">
    <source>
        <dbReference type="EMBL" id="WFG95807.1"/>
    </source>
</evidence>
<dbReference type="InterPro" id="IPR054816">
    <property type="entry name" value="Lipoprotein_mollicutes-type_CS"/>
</dbReference>
<keyword evidence="1" id="KW-0449">Lipoprotein</keyword>
<name>A0AAX3SWW9_SPICI</name>
<keyword evidence="2" id="KW-1185">Reference proteome</keyword>
<protein>
    <submittedName>
        <fullName evidence="1">Lipoprotein</fullName>
    </submittedName>
</protein>
<dbReference type="AlphaFoldDB" id="A0AAX3SWW9"/>
<reference evidence="1 2" key="1">
    <citation type="submission" date="2022-04" db="EMBL/GenBank/DDBJ databases">
        <title>Whole genome of Spiroplasma citri.</title>
        <authorList>
            <person name="Khanchezar A."/>
            <person name="Izadpanah K."/>
            <person name="Taghavi M."/>
            <person name="Ghorbani A."/>
            <person name="Beven L."/>
        </authorList>
    </citation>
    <scope>NUCLEOTIDE SEQUENCE [LARGE SCALE GENOMIC DNA]</scope>
    <source>
        <strain evidence="1 2">D4</strain>
    </source>
</reference>